<dbReference type="PANTHER" id="PTHR28259">
    <property type="entry name" value="FLUORIDE EXPORT PROTEIN 1-RELATED"/>
    <property type="match status" value="1"/>
</dbReference>
<evidence type="ECO:0000256" key="3">
    <source>
        <dbReference type="ARBA" id="ARBA00022519"/>
    </source>
</evidence>
<evidence type="ECO:0000313" key="12">
    <source>
        <dbReference type="EMBL" id="UNY97378.1"/>
    </source>
</evidence>
<keyword evidence="8 11" id="KW-0407">Ion channel</keyword>
<feature type="binding site" evidence="11">
    <location>
        <position position="74"/>
    </location>
    <ligand>
        <name>Na(+)</name>
        <dbReference type="ChEBI" id="CHEBI:29101"/>
        <note>structural</note>
    </ligand>
</feature>
<sequence length="123" mass="13336">MREFLWIFLGGGLGSMARYIVSKLVYTSSHNFPLSTFSVNIIGSLIIGLITGLAAKQTSISHNLLLFAVTGFCGGFTTFSTFALENVSLLREGDYFNFFLYSIGSIISGLLAVLLGFVITKAF</sequence>
<dbReference type="Pfam" id="PF02537">
    <property type="entry name" value="CRCB"/>
    <property type="match status" value="1"/>
</dbReference>
<dbReference type="NCBIfam" id="TIGR00494">
    <property type="entry name" value="crcB"/>
    <property type="match status" value="1"/>
</dbReference>
<evidence type="ECO:0000313" key="13">
    <source>
        <dbReference type="Proteomes" id="UP000829476"/>
    </source>
</evidence>
<evidence type="ECO:0000256" key="7">
    <source>
        <dbReference type="ARBA" id="ARBA00023136"/>
    </source>
</evidence>
<evidence type="ECO:0000256" key="8">
    <source>
        <dbReference type="ARBA" id="ARBA00023303"/>
    </source>
</evidence>
<evidence type="ECO:0000256" key="1">
    <source>
        <dbReference type="ARBA" id="ARBA00004651"/>
    </source>
</evidence>
<dbReference type="RefSeq" id="WP_242935791.1">
    <property type="nucleotide sequence ID" value="NZ_CP094326.1"/>
</dbReference>
<keyword evidence="5 11" id="KW-1133">Transmembrane helix</keyword>
<comment type="similarity">
    <text evidence="9 11">Belongs to the fluoride channel Fluc/FEX (TC 1.A.43) family.</text>
</comment>
<dbReference type="InterPro" id="IPR003691">
    <property type="entry name" value="FluC"/>
</dbReference>
<accession>A0ABY3YIE6</accession>
<feature type="transmembrane region" description="Helical" evidence="11">
    <location>
        <begin position="96"/>
        <end position="119"/>
    </location>
</feature>
<evidence type="ECO:0000256" key="10">
    <source>
        <dbReference type="ARBA" id="ARBA00035585"/>
    </source>
</evidence>
<evidence type="ECO:0000256" key="9">
    <source>
        <dbReference type="ARBA" id="ARBA00035120"/>
    </source>
</evidence>
<keyword evidence="13" id="KW-1185">Reference proteome</keyword>
<gene>
    <name evidence="11 12" type="primary">crcB</name>
    <name evidence="11" type="synonym">fluC</name>
    <name evidence="12" type="ORF">MQE36_09750</name>
</gene>
<comment type="subcellular location">
    <subcellularLocation>
        <location evidence="1 11">Cell membrane</location>
        <topology evidence="1 11">Multi-pass membrane protein</topology>
    </subcellularLocation>
</comment>
<keyword evidence="2 11" id="KW-1003">Cell membrane</keyword>
<dbReference type="HAMAP" id="MF_00454">
    <property type="entry name" value="FluC"/>
    <property type="match status" value="1"/>
</dbReference>
<comment type="catalytic activity">
    <reaction evidence="10">
        <text>fluoride(in) = fluoride(out)</text>
        <dbReference type="Rhea" id="RHEA:76159"/>
        <dbReference type="ChEBI" id="CHEBI:17051"/>
    </reaction>
    <physiologicalReaction direction="left-to-right" evidence="10">
        <dbReference type="Rhea" id="RHEA:76160"/>
    </physiologicalReaction>
</comment>
<keyword evidence="11" id="KW-0915">Sodium</keyword>
<dbReference type="EMBL" id="CP094326">
    <property type="protein sequence ID" value="UNY97378.1"/>
    <property type="molecule type" value="Genomic_DNA"/>
</dbReference>
<feature type="transmembrane region" description="Helical" evidence="11">
    <location>
        <begin position="64"/>
        <end position="84"/>
    </location>
</feature>
<proteinExistence type="inferred from homology"/>
<comment type="function">
    <text evidence="11">Fluoride-specific ion channel. Important for reducing fluoride concentration in the cell, thus reducing its toxicity.</text>
</comment>
<name>A0ABY3YIE6_9FLAO</name>
<keyword evidence="11" id="KW-0479">Metal-binding</keyword>
<keyword evidence="11" id="KW-0813">Transport</keyword>
<feature type="transmembrane region" description="Helical" evidence="11">
    <location>
        <begin position="32"/>
        <end position="52"/>
    </location>
</feature>
<keyword evidence="4 11" id="KW-0812">Transmembrane</keyword>
<keyword evidence="3" id="KW-0997">Cell inner membrane</keyword>
<protein>
    <recommendedName>
        <fullName evidence="11">Fluoride-specific ion channel FluC</fullName>
    </recommendedName>
</protein>
<keyword evidence="6 11" id="KW-0406">Ion transport</keyword>
<keyword evidence="7 11" id="KW-0472">Membrane</keyword>
<comment type="activity regulation">
    <text evidence="11">Na(+) is not transported, but it plays an essential structural role and its presence is essential for fluoride channel function.</text>
</comment>
<reference evidence="12 13" key="1">
    <citation type="journal article" date="2018" name="Int. J. Syst. Evol. Microbiol.">
        <title>Zhouia spongiae sp. nov., isolated from a marine sponge.</title>
        <authorList>
            <person name="Zhuang L."/>
            <person name="Lin B."/>
            <person name="Qin F."/>
            <person name="Luo L."/>
        </authorList>
    </citation>
    <scope>NUCLEOTIDE SEQUENCE [LARGE SCALE GENOMIC DNA]</scope>
    <source>
        <strain evidence="12 13">HN-Y44</strain>
    </source>
</reference>
<evidence type="ECO:0000256" key="11">
    <source>
        <dbReference type="HAMAP-Rule" id="MF_00454"/>
    </source>
</evidence>
<organism evidence="12 13">
    <name type="scientific">Zhouia spongiae</name>
    <dbReference type="NCBI Taxonomy" id="2202721"/>
    <lineage>
        <taxon>Bacteria</taxon>
        <taxon>Pseudomonadati</taxon>
        <taxon>Bacteroidota</taxon>
        <taxon>Flavobacteriia</taxon>
        <taxon>Flavobacteriales</taxon>
        <taxon>Flavobacteriaceae</taxon>
        <taxon>Zhouia</taxon>
    </lineage>
</organism>
<evidence type="ECO:0000256" key="4">
    <source>
        <dbReference type="ARBA" id="ARBA00022692"/>
    </source>
</evidence>
<dbReference type="Proteomes" id="UP000829476">
    <property type="component" value="Chromosome"/>
</dbReference>
<evidence type="ECO:0000256" key="5">
    <source>
        <dbReference type="ARBA" id="ARBA00022989"/>
    </source>
</evidence>
<dbReference type="PANTHER" id="PTHR28259:SF1">
    <property type="entry name" value="FLUORIDE EXPORT PROTEIN 1-RELATED"/>
    <property type="match status" value="1"/>
</dbReference>
<feature type="binding site" evidence="11">
    <location>
        <position position="77"/>
    </location>
    <ligand>
        <name>Na(+)</name>
        <dbReference type="ChEBI" id="CHEBI:29101"/>
        <note>structural</note>
    </ligand>
</feature>
<evidence type="ECO:0000256" key="6">
    <source>
        <dbReference type="ARBA" id="ARBA00023065"/>
    </source>
</evidence>
<evidence type="ECO:0000256" key="2">
    <source>
        <dbReference type="ARBA" id="ARBA00022475"/>
    </source>
</evidence>